<evidence type="ECO:0000256" key="4">
    <source>
        <dbReference type="SAM" id="MobiDB-lite"/>
    </source>
</evidence>
<evidence type="ECO:0000313" key="7">
    <source>
        <dbReference type="Proteomes" id="UP000002383"/>
    </source>
</evidence>
<keyword evidence="1" id="KW-0479">Metal-binding</keyword>
<dbReference type="Pfam" id="PF04055">
    <property type="entry name" value="Radical_SAM"/>
    <property type="match status" value="1"/>
</dbReference>
<evidence type="ECO:0000259" key="5">
    <source>
        <dbReference type="PROSITE" id="PS51918"/>
    </source>
</evidence>
<dbReference type="SMART" id="SM00729">
    <property type="entry name" value="Elp3"/>
    <property type="match status" value="1"/>
</dbReference>
<dbReference type="InterPro" id="IPR040086">
    <property type="entry name" value="MJ0683-like"/>
</dbReference>
<organism evidence="6 7">
    <name type="scientific">Thioalkalivibrio sulfidiphilus (strain HL-EbGR7)</name>
    <dbReference type="NCBI Taxonomy" id="396588"/>
    <lineage>
        <taxon>Bacteria</taxon>
        <taxon>Pseudomonadati</taxon>
        <taxon>Pseudomonadota</taxon>
        <taxon>Gammaproteobacteria</taxon>
        <taxon>Chromatiales</taxon>
        <taxon>Ectothiorhodospiraceae</taxon>
        <taxon>Thioalkalivibrio</taxon>
    </lineage>
</organism>
<dbReference type="SUPFAM" id="SSF102114">
    <property type="entry name" value="Radical SAM enzymes"/>
    <property type="match status" value="1"/>
</dbReference>
<dbReference type="KEGG" id="tgr:Tgr7_0556"/>
<dbReference type="HOGENOM" id="CLU_015525_0_0_6"/>
<dbReference type="OrthoDB" id="9785699at2"/>
<dbReference type="InterPro" id="IPR007197">
    <property type="entry name" value="rSAM"/>
</dbReference>
<dbReference type="Proteomes" id="UP000002383">
    <property type="component" value="Chromosome"/>
</dbReference>
<proteinExistence type="predicted"/>
<keyword evidence="2" id="KW-0408">Iron</keyword>
<dbReference type="CDD" id="cd01335">
    <property type="entry name" value="Radical_SAM"/>
    <property type="match status" value="1"/>
</dbReference>
<gene>
    <name evidence="6" type="ordered locus">Tgr7_0556</name>
</gene>
<dbReference type="GO" id="GO:0046872">
    <property type="term" value="F:metal ion binding"/>
    <property type="evidence" value="ECO:0007669"/>
    <property type="project" value="UniProtKB-KW"/>
</dbReference>
<dbReference type="EMBL" id="CP001339">
    <property type="protein sequence ID" value="ACL71653.1"/>
    <property type="molecule type" value="Genomic_DNA"/>
</dbReference>
<dbReference type="PANTHER" id="PTHR43432">
    <property type="entry name" value="SLR0285 PROTEIN"/>
    <property type="match status" value="1"/>
</dbReference>
<evidence type="ECO:0000256" key="1">
    <source>
        <dbReference type="ARBA" id="ARBA00022723"/>
    </source>
</evidence>
<keyword evidence="3" id="KW-0411">Iron-sulfur</keyword>
<dbReference type="PANTHER" id="PTHR43432:SF3">
    <property type="entry name" value="SLR0285 PROTEIN"/>
    <property type="match status" value="1"/>
</dbReference>
<protein>
    <submittedName>
        <fullName evidence="6">Radical SAM domain protein</fullName>
    </submittedName>
</protein>
<dbReference type="SFLD" id="SFLDG01084">
    <property type="entry name" value="Uncharacterised_Radical_SAM_Su"/>
    <property type="match status" value="1"/>
</dbReference>
<dbReference type="SFLD" id="SFLDS00029">
    <property type="entry name" value="Radical_SAM"/>
    <property type="match status" value="1"/>
</dbReference>
<feature type="domain" description="Radical SAM core" evidence="5">
    <location>
        <begin position="62"/>
        <end position="299"/>
    </location>
</feature>
<dbReference type="RefSeq" id="WP_012637141.1">
    <property type="nucleotide sequence ID" value="NC_011901.1"/>
</dbReference>
<dbReference type="eggNOG" id="COG1533">
    <property type="taxonomic scope" value="Bacteria"/>
</dbReference>
<dbReference type="GO" id="GO:0003824">
    <property type="term" value="F:catalytic activity"/>
    <property type="evidence" value="ECO:0007669"/>
    <property type="project" value="InterPro"/>
</dbReference>
<dbReference type="Gene3D" id="3.80.30.30">
    <property type="match status" value="1"/>
</dbReference>
<dbReference type="PROSITE" id="PS51918">
    <property type="entry name" value="RADICAL_SAM"/>
    <property type="match status" value="1"/>
</dbReference>
<feature type="region of interest" description="Disordered" evidence="4">
    <location>
        <begin position="1"/>
        <end position="61"/>
    </location>
</feature>
<name>B8GLQ0_THISH</name>
<sequence>MSAKGQGAHRGRGATRSPAARYESTRSEPVDDGWHQEEALPPLRTRVTEERPRRVISRNDSPDVPFELSINPYRGCEHGCVYCFARPSHAYMGLSPGLDFETELFAKTGAAERLREELARPGHVPSPIALGINTDAYQPVERRLRITRDLLEVLAEARHPVTIVTKSALIERDLDLLAPMARAGLAQVAVSITTLDRELARRLEPRAAAPQRRLETMRHLSEAGVPVTLLMAPLIPVLTDGEVEGLLAAAAEAGAVAAGYVLLRLPLEVADLFEDWLRTHVPLKAKHVLSRIRDTRGGQLYDARFGRRMVGEGAYAELLRQRFRLARRRAGLAGRMPELDLSQFVPPRVPTKDGQLDLF</sequence>
<dbReference type="AlphaFoldDB" id="B8GLQ0"/>
<evidence type="ECO:0000256" key="2">
    <source>
        <dbReference type="ARBA" id="ARBA00023004"/>
    </source>
</evidence>
<reference evidence="6 7" key="1">
    <citation type="journal article" date="2011" name="Stand. Genomic Sci.">
        <title>Complete genome sequence of 'Thioalkalivibrio sulfidophilus' HL-EbGr7.</title>
        <authorList>
            <person name="Muyzer G."/>
            <person name="Sorokin D.Y."/>
            <person name="Mavromatis K."/>
            <person name="Lapidus A."/>
            <person name="Clum A."/>
            <person name="Ivanova N."/>
            <person name="Pati A."/>
            <person name="d'Haeseleer P."/>
            <person name="Woyke T."/>
            <person name="Kyrpides N.C."/>
        </authorList>
    </citation>
    <scope>NUCLEOTIDE SEQUENCE [LARGE SCALE GENOMIC DNA]</scope>
    <source>
        <strain evidence="6 7">HL-EbGR7</strain>
    </source>
</reference>
<accession>B8GLQ0</accession>
<dbReference type="NCBIfam" id="NF033668">
    <property type="entry name" value="rSAM_PA0069"/>
    <property type="match status" value="1"/>
</dbReference>
<dbReference type="GO" id="GO:0051536">
    <property type="term" value="F:iron-sulfur cluster binding"/>
    <property type="evidence" value="ECO:0007669"/>
    <property type="project" value="UniProtKB-KW"/>
</dbReference>
<feature type="compositionally biased region" description="Basic and acidic residues" evidence="4">
    <location>
        <begin position="23"/>
        <end position="38"/>
    </location>
</feature>
<evidence type="ECO:0000313" key="6">
    <source>
        <dbReference type="EMBL" id="ACL71653.1"/>
    </source>
</evidence>
<evidence type="ECO:0000256" key="3">
    <source>
        <dbReference type="ARBA" id="ARBA00023014"/>
    </source>
</evidence>
<keyword evidence="7" id="KW-1185">Reference proteome</keyword>
<dbReference type="InterPro" id="IPR058240">
    <property type="entry name" value="rSAM_sf"/>
</dbReference>
<dbReference type="STRING" id="396588.Tgr7_0556"/>
<dbReference type="InterPro" id="IPR006638">
    <property type="entry name" value="Elp3/MiaA/NifB-like_rSAM"/>
</dbReference>